<evidence type="ECO:0000313" key="4">
    <source>
        <dbReference type="EMBL" id="WVZ88237.1"/>
    </source>
</evidence>
<feature type="compositionally biased region" description="Basic residues" evidence="1">
    <location>
        <begin position="1"/>
        <end position="15"/>
    </location>
</feature>
<dbReference type="AlphaFoldDB" id="A0AAQ3UDD9"/>
<evidence type="ECO:0000259" key="3">
    <source>
        <dbReference type="Pfam" id="PF20235"/>
    </source>
</evidence>
<protein>
    <submittedName>
        <fullName evidence="4">Uncharacterized protein</fullName>
    </submittedName>
</protein>
<sequence>MAGRRNRSRRRRRRAKLDSEASESSSPQSSGSSNSDDRTAQRKIPLSDRQQQPQITEEEDPQPDLGRRRTRDARAVRRFLLDLIRGYYIDAISRLPTAELRSTLARGLLVGGHCYGPLHPVHNIILNSVWYAAAFPFRATTGSIHVNVITTDGISRLASRSLDGLVAYLCHQCPALSHEDAIWHLGLSHGTLHGAAASARGAVLPFGRRMELLETVPMQVAAQAARHPQASALGLFATSVLPADTLSLLAGKRRLSSHDVMRLSAMLQPLLPPDVSLPPPQPYPRELSVRISRIIAERRAWLRIWYQTLVDIADAALRKFARRTGARYCLHTIYGQCSLRVGEFCLQQCIHINFMAWPKGNGTHQTPARFFVEAYCPPARNCSEEHITFCCMLEHAQPSPSRADNCYACAMTKRKIDHPDGEEHFGGHPHETGETKDHYDFPPTIDVDYRFFDPDRDMDLVKWYADTISCADSEPCSEPRSKNDRVNRAAAAGSCGKFYEGYDSDEVNDEDSWDDDLIAKEDIETYCTICV</sequence>
<dbReference type="Pfam" id="PF20235">
    <property type="entry name" value="PIR2-like_helical"/>
    <property type="match status" value="1"/>
</dbReference>
<dbReference type="PANTHER" id="PTHR33120:SF51">
    <property type="entry name" value="PIR2-LIKE HELICAL DOMAIN-CONTAINING PROTEIN"/>
    <property type="match status" value="1"/>
</dbReference>
<organism evidence="4 5">
    <name type="scientific">Paspalum notatum var. saurae</name>
    <dbReference type="NCBI Taxonomy" id="547442"/>
    <lineage>
        <taxon>Eukaryota</taxon>
        <taxon>Viridiplantae</taxon>
        <taxon>Streptophyta</taxon>
        <taxon>Embryophyta</taxon>
        <taxon>Tracheophyta</taxon>
        <taxon>Spermatophyta</taxon>
        <taxon>Magnoliopsida</taxon>
        <taxon>Liliopsida</taxon>
        <taxon>Poales</taxon>
        <taxon>Poaceae</taxon>
        <taxon>PACMAD clade</taxon>
        <taxon>Panicoideae</taxon>
        <taxon>Andropogonodae</taxon>
        <taxon>Paspaleae</taxon>
        <taxon>Paspalinae</taxon>
        <taxon>Paspalum</taxon>
    </lineage>
</organism>
<dbReference type="Proteomes" id="UP001341281">
    <property type="component" value="Chromosome 08"/>
</dbReference>
<evidence type="ECO:0000256" key="1">
    <source>
        <dbReference type="SAM" id="MobiDB-lite"/>
    </source>
</evidence>
<dbReference type="Pfam" id="PF12274">
    <property type="entry name" value="DUF3615"/>
    <property type="match status" value="1"/>
</dbReference>
<dbReference type="InterPro" id="IPR022059">
    <property type="entry name" value="DUF3615"/>
</dbReference>
<proteinExistence type="predicted"/>
<feature type="region of interest" description="Disordered" evidence="1">
    <location>
        <begin position="420"/>
        <end position="439"/>
    </location>
</feature>
<name>A0AAQ3UDD9_PASNO</name>
<feature type="compositionally biased region" description="Low complexity" evidence="1">
    <location>
        <begin position="22"/>
        <end position="34"/>
    </location>
</feature>
<accession>A0AAQ3UDD9</accession>
<dbReference type="EMBL" id="CP144752">
    <property type="protein sequence ID" value="WVZ88237.1"/>
    <property type="molecule type" value="Genomic_DNA"/>
</dbReference>
<feature type="domain" description="PIR2-like helical" evidence="3">
    <location>
        <begin position="84"/>
        <end position="196"/>
    </location>
</feature>
<dbReference type="InterPro" id="IPR046527">
    <property type="entry name" value="PIR2-like_helical"/>
</dbReference>
<evidence type="ECO:0000313" key="5">
    <source>
        <dbReference type="Proteomes" id="UP001341281"/>
    </source>
</evidence>
<reference evidence="4 5" key="1">
    <citation type="submission" date="2024-02" db="EMBL/GenBank/DDBJ databases">
        <title>High-quality chromosome-scale genome assembly of Pensacola bahiagrass (Paspalum notatum Flugge var. saurae).</title>
        <authorList>
            <person name="Vega J.M."/>
            <person name="Podio M."/>
            <person name="Orjuela J."/>
            <person name="Siena L.A."/>
            <person name="Pessino S.C."/>
            <person name="Combes M.C."/>
            <person name="Mariac C."/>
            <person name="Albertini E."/>
            <person name="Pupilli F."/>
            <person name="Ortiz J.P.A."/>
            <person name="Leblanc O."/>
        </authorList>
    </citation>
    <scope>NUCLEOTIDE SEQUENCE [LARGE SCALE GENOMIC DNA]</scope>
    <source>
        <strain evidence="4">R1</strain>
        <tissue evidence="4">Leaf</tissue>
    </source>
</reference>
<gene>
    <name evidence="4" type="ORF">U9M48_034780</name>
</gene>
<dbReference type="PANTHER" id="PTHR33120">
    <property type="entry name" value="EXPRESSED PROTEIN-RELATED"/>
    <property type="match status" value="1"/>
</dbReference>
<keyword evidence="5" id="KW-1185">Reference proteome</keyword>
<feature type="region of interest" description="Disordered" evidence="1">
    <location>
        <begin position="1"/>
        <end position="70"/>
    </location>
</feature>
<feature type="domain" description="DUF3615" evidence="2">
    <location>
        <begin position="313"/>
        <end position="419"/>
    </location>
</feature>
<evidence type="ECO:0000259" key="2">
    <source>
        <dbReference type="Pfam" id="PF12274"/>
    </source>
</evidence>